<keyword evidence="3" id="KW-1185">Reference proteome</keyword>
<organism evidence="2 3">
    <name type="scientific">Streptomyces tropicalis</name>
    <dbReference type="NCBI Taxonomy" id="3034234"/>
    <lineage>
        <taxon>Bacteria</taxon>
        <taxon>Bacillati</taxon>
        <taxon>Actinomycetota</taxon>
        <taxon>Actinomycetes</taxon>
        <taxon>Kitasatosporales</taxon>
        <taxon>Streptomycetaceae</taxon>
        <taxon>Streptomyces</taxon>
    </lineage>
</organism>
<accession>A0ABT6ABE2</accession>
<dbReference type="SUPFAM" id="SSF53850">
    <property type="entry name" value="Periplasmic binding protein-like II"/>
    <property type="match status" value="1"/>
</dbReference>
<dbReference type="RefSeq" id="WP_276111537.1">
    <property type="nucleotide sequence ID" value="NZ_JARJBB010000017.1"/>
</dbReference>
<feature type="signal peptide" evidence="1">
    <location>
        <begin position="1"/>
        <end position="25"/>
    </location>
</feature>
<dbReference type="PROSITE" id="PS51257">
    <property type="entry name" value="PROKAR_LIPOPROTEIN"/>
    <property type="match status" value="1"/>
</dbReference>
<keyword evidence="1" id="KW-0732">Signal</keyword>
<dbReference type="EMBL" id="JARJBB010000017">
    <property type="protein sequence ID" value="MDF3301966.1"/>
    <property type="molecule type" value="Genomic_DNA"/>
</dbReference>
<evidence type="ECO:0000313" key="3">
    <source>
        <dbReference type="Proteomes" id="UP001221150"/>
    </source>
</evidence>
<evidence type="ECO:0000256" key="1">
    <source>
        <dbReference type="SAM" id="SignalP"/>
    </source>
</evidence>
<gene>
    <name evidence="2" type="ORF">P3H78_25735</name>
</gene>
<proteinExistence type="predicted"/>
<comment type="caution">
    <text evidence="2">The sequence shown here is derived from an EMBL/GenBank/DDBJ whole genome shotgun (WGS) entry which is preliminary data.</text>
</comment>
<reference evidence="2 3" key="1">
    <citation type="submission" date="2023-03" db="EMBL/GenBank/DDBJ databases">
        <title>Draft genome sequence of Streptomyces sp. K1PA1 isolated from peat swamp forest in Thailand.</title>
        <authorList>
            <person name="Klaysubun C."/>
            <person name="Duangmal K."/>
        </authorList>
    </citation>
    <scope>NUCLEOTIDE SEQUENCE [LARGE SCALE GENOMIC DNA]</scope>
    <source>
        <strain evidence="2 3">K1PA1</strain>
    </source>
</reference>
<protein>
    <submittedName>
        <fullName evidence="2">Uncharacterized protein</fullName>
    </submittedName>
</protein>
<evidence type="ECO:0000313" key="2">
    <source>
        <dbReference type="EMBL" id="MDF3301966.1"/>
    </source>
</evidence>
<name>A0ABT6ABE2_9ACTN</name>
<dbReference type="Gene3D" id="3.40.190.10">
    <property type="entry name" value="Periplasmic binding protein-like II"/>
    <property type="match status" value="3"/>
</dbReference>
<sequence>MRAPLSRLVRLLAAAVLLLTACACGGDRRDDSVTIMVPWSGDEFAAFHTVVKSFEKDTGVHVNVQVTRALTQQLDAAVGAGAPPDLAILPSVGAISTYADRDKGLKPLRAAVGGFLQPFQGLTTNGGTTVYALPVKVDVKSLVWFRASLPGRPRDPAAVASFAAGRPGLWCLGLESGPTSGWPGADWIADLVLQNADGDGPYRRWLSGRVPWTRAESAWRDWWGLVGTGAQGASTKGFGEAARGMTTRPPQCSLAHGALSAMGFGPADVQDGAYDFVPSSTRRRLEVSADFVGKFTTGNPNADALATYLAGRRAQQSWVDQPGGYAFSANAEVTRYRNGGVQQRIADLLRPHSGYTLCFGAADAMAPDMSAAFYRAVLTYVGQKGADLPTLLAELDLLQRKLGPAGKSPVGADRLCAAT</sequence>
<feature type="chain" id="PRO_5046199162" evidence="1">
    <location>
        <begin position="26"/>
        <end position="419"/>
    </location>
</feature>
<dbReference type="Proteomes" id="UP001221150">
    <property type="component" value="Unassembled WGS sequence"/>
</dbReference>